<feature type="binding site" evidence="10">
    <location>
        <begin position="40"/>
        <end position="47"/>
    </location>
    <ligand>
        <name>ATP</name>
        <dbReference type="ChEBI" id="CHEBI:30616"/>
    </ligand>
</feature>
<keyword evidence="14" id="KW-1185">Reference proteome</keyword>
<dbReference type="Gene3D" id="1.10.486.10">
    <property type="entry name" value="PCRA, domain 4"/>
    <property type="match status" value="1"/>
</dbReference>
<evidence type="ECO:0000259" key="12">
    <source>
        <dbReference type="PROSITE" id="PS51217"/>
    </source>
</evidence>
<dbReference type="InterPro" id="IPR000212">
    <property type="entry name" value="DNA_helicase_UvrD/REP"/>
</dbReference>
<dbReference type="Pfam" id="PF12705">
    <property type="entry name" value="PDDEXK_1"/>
    <property type="match status" value="1"/>
</dbReference>
<dbReference type="InterPro" id="IPR014016">
    <property type="entry name" value="UvrD-like_ATP-bd"/>
</dbReference>
<dbReference type="SUPFAM" id="SSF52540">
    <property type="entry name" value="P-loop containing nucleoside triphosphate hydrolases"/>
    <property type="match status" value="1"/>
</dbReference>
<sequence>MSSERGAPAGPAYEHNGQPVGRELFYAIACDPRRHVAVEACAGAGKTWMLVSRILRALLAGAAPHEILAITFTRKAAGEMRQRLDEWLTAWSTASDEELAKQLRMRGLLHADAQLCADLRGLRARLLEAGRPVQIRTFHSWFAALLRGAPVSVLQGLGLPTRFELLEDDQEAVARVWRRFHAAVERDAVLRADYEASVATYGRFNTAKALDSALSKRVEFAMADAVGVVEDSVRPFGEVFPEFEGAAAPADVLQWPGVREPLFAAARTLGRASAPTFAAKGGELEQALTAGDLQGVFDALLTQAQEIRKFSEKLQGLDTVRHAQALAQRLCAARLQHEAWQHQQRLARLTRLLLECYAALKREQGWVDMSDVERTAHALLSDPVLAGWVQERLDQRVSHLLIDEFQDTNAMQWQALHAWLSSYAGAGGDGPSVFIVGDPKQSIYRFRRAEPQVFRAAQVFIGRELGGDRLSCDHTHRNAPAVLAVVNAVMGQAQDEQLYLDFRPHTTESLEPGAVLALPPVPRPDKPDQPDEGFAWRDSLTVRRELPEERLVTLECRQAAAWIAQQLQAGLAAGDVMVLARRRERLSALEDELRALHIAAQQPEKTDLCEAPEVQDLTALLDLLVSPGHDLSLARALKSPLFGCGDEELVALGERARAASAAGAPRGWFELLLAGDDGPQTLREAAAQLRRWQRWVQALPPHDALQAIYDDGDVLARFARCAPAPLRATVLANLQALLGAALQVGGGRYLTPYAFVRALKAGGIRGPAVAAEGVVRLLTVHGAKGLEAPVVLLLDTDNAPARPETMGVLCEWPGEAPAPWRFAFLASETRPPACSAEALAVEQAARAREELNALYVAMTRAGRQLVISSVVPATTPAVPTWWQRLLPHAALLAPPQTAEPLSAAARSSTFALREVPGVSAPLTMEWLRPQAPPGSPASRLGEAMHRLLETWEPRTGIAAAQLAEVQRLFALDEAAAREAAAMALRIVQGEGAWAWDPAQVDWQGNEIELHAGGELLRLDRLVRRRDTGEWWVLDYKSAAAPERQPELRAQMQRYREAVAVAQGGAAVRCAFLTAQGRLVAA</sequence>
<dbReference type="GO" id="GO:0005829">
    <property type="term" value="C:cytosol"/>
    <property type="evidence" value="ECO:0007669"/>
    <property type="project" value="TreeGrafter"/>
</dbReference>
<comment type="catalytic activity">
    <reaction evidence="9">
        <text>ATP + H2O = ADP + phosphate + H(+)</text>
        <dbReference type="Rhea" id="RHEA:13065"/>
        <dbReference type="ChEBI" id="CHEBI:15377"/>
        <dbReference type="ChEBI" id="CHEBI:15378"/>
        <dbReference type="ChEBI" id="CHEBI:30616"/>
        <dbReference type="ChEBI" id="CHEBI:43474"/>
        <dbReference type="ChEBI" id="CHEBI:456216"/>
        <dbReference type="EC" id="5.6.2.4"/>
    </reaction>
</comment>
<dbReference type="Proteomes" id="UP000630528">
    <property type="component" value="Unassembled WGS sequence"/>
</dbReference>
<evidence type="ECO:0000256" key="8">
    <source>
        <dbReference type="ARBA" id="ARBA00034923"/>
    </source>
</evidence>
<dbReference type="GO" id="GO:0005524">
    <property type="term" value="F:ATP binding"/>
    <property type="evidence" value="ECO:0007669"/>
    <property type="project" value="UniProtKB-UniRule"/>
</dbReference>
<dbReference type="PANTHER" id="PTHR11070">
    <property type="entry name" value="UVRD / RECB / PCRA DNA HELICASE FAMILY MEMBER"/>
    <property type="match status" value="1"/>
</dbReference>
<protein>
    <recommendedName>
        <fullName evidence="7">DNA 3'-5' helicase</fullName>
        <ecNumber evidence="7">5.6.2.4</ecNumber>
    </recommendedName>
    <alternativeName>
        <fullName evidence="8">DNA 3'-5' helicase II</fullName>
    </alternativeName>
</protein>
<dbReference type="Gene3D" id="3.40.50.300">
    <property type="entry name" value="P-loop containing nucleotide triphosphate hydrolases"/>
    <property type="match status" value="3"/>
</dbReference>
<dbReference type="GO" id="GO:0016787">
    <property type="term" value="F:hydrolase activity"/>
    <property type="evidence" value="ECO:0007669"/>
    <property type="project" value="UniProtKB-UniRule"/>
</dbReference>
<reference evidence="13" key="1">
    <citation type="journal article" date="2012" name="J. Microbiol. Biotechnol.">
        <title>Ramlibacter ginsenosidimutans sp. nov., with ginsenoside-converting activity.</title>
        <authorList>
            <person name="Wang L."/>
            <person name="An D.S."/>
            <person name="Kim S.G."/>
            <person name="Jin F.X."/>
            <person name="Kim S.C."/>
            <person name="Lee S.T."/>
            <person name="Im W.T."/>
        </authorList>
    </citation>
    <scope>NUCLEOTIDE SEQUENCE</scope>
    <source>
        <strain evidence="13">KACC 17527</strain>
    </source>
</reference>
<dbReference type="RefSeq" id="WP_201170058.1">
    <property type="nucleotide sequence ID" value="NZ_JAEPWM010000003.1"/>
</dbReference>
<evidence type="ECO:0000256" key="1">
    <source>
        <dbReference type="ARBA" id="ARBA00022741"/>
    </source>
</evidence>
<evidence type="ECO:0000256" key="5">
    <source>
        <dbReference type="ARBA" id="ARBA00023235"/>
    </source>
</evidence>
<keyword evidence="3 10" id="KW-0347">Helicase</keyword>
<evidence type="ECO:0000256" key="10">
    <source>
        <dbReference type="PROSITE-ProRule" id="PRU00560"/>
    </source>
</evidence>
<dbReference type="GO" id="GO:0000725">
    <property type="term" value="P:recombinational repair"/>
    <property type="evidence" value="ECO:0007669"/>
    <property type="project" value="TreeGrafter"/>
</dbReference>
<dbReference type="PANTHER" id="PTHR11070:SF2">
    <property type="entry name" value="ATP-DEPENDENT DNA HELICASE SRS2"/>
    <property type="match status" value="1"/>
</dbReference>
<dbReference type="EC" id="5.6.2.4" evidence="7"/>
<evidence type="ECO:0000256" key="4">
    <source>
        <dbReference type="ARBA" id="ARBA00022840"/>
    </source>
</evidence>
<dbReference type="Pfam" id="PF00580">
    <property type="entry name" value="UvrD-helicase"/>
    <property type="match status" value="1"/>
</dbReference>
<accession>A0A934TTA4</accession>
<gene>
    <name evidence="13" type="ORF">JJB11_10490</name>
</gene>
<comment type="catalytic activity">
    <reaction evidence="6">
        <text>Couples ATP hydrolysis with the unwinding of duplex DNA by translocating in the 3'-5' direction.</text>
        <dbReference type="EC" id="5.6.2.4"/>
    </reaction>
</comment>
<evidence type="ECO:0000256" key="7">
    <source>
        <dbReference type="ARBA" id="ARBA00034808"/>
    </source>
</evidence>
<keyword evidence="1 10" id="KW-0547">Nucleotide-binding</keyword>
<evidence type="ECO:0000256" key="6">
    <source>
        <dbReference type="ARBA" id="ARBA00034617"/>
    </source>
</evidence>
<feature type="domain" description="UvrD-like helicase ATP-binding" evidence="11">
    <location>
        <begin position="19"/>
        <end position="479"/>
    </location>
</feature>
<dbReference type="InterPro" id="IPR014017">
    <property type="entry name" value="DNA_helicase_UvrD-like_C"/>
</dbReference>
<name>A0A934TTA4_9BURK</name>
<dbReference type="GO" id="GO:0033202">
    <property type="term" value="C:DNA helicase complex"/>
    <property type="evidence" value="ECO:0007669"/>
    <property type="project" value="TreeGrafter"/>
</dbReference>
<dbReference type="GO" id="GO:0003677">
    <property type="term" value="F:DNA binding"/>
    <property type="evidence" value="ECO:0007669"/>
    <property type="project" value="InterPro"/>
</dbReference>
<organism evidence="13 14">
    <name type="scientific">Ramlibacter ginsenosidimutans</name>
    <dbReference type="NCBI Taxonomy" id="502333"/>
    <lineage>
        <taxon>Bacteria</taxon>
        <taxon>Pseudomonadati</taxon>
        <taxon>Pseudomonadota</taxon>
        <taxon>Betaproteobacteria</taxon>
        <taxon>Burkholderiales</taxon>
        <taxon>Comamonadaceae</taxon>
        <taxon>Ramlibacter</taxon>
    </lineage>
</organism>
<dbReference type="EMBL" id="JAEPWM010000003">
    <property type="protein sequence ID" value="MBK6006520.1"/>
    <property type="molecule type" value="Genomic_DNA"/>
</dbReference>
<keyword evidence="4 10" id="KW-0067">ATP-binding</keyword>
<feature type="domain" description="UvrD-like helicase C-terminal" evidence="12">
    <location>
        <begin position="512"/>
        <end position="785"/>
    </location>
</feature>
<evidence type="ECO:0000259" key="11">
    <source>
        <dbReference type="PROSITE" id="PS51198"/>
    </source>
</evidence>
<reference evidence="13" key="2">
    <citation type="submission" date="2021-01" db="EMBL/GenBank/DDBJ databases">
        <authorList>
            <person name="Kang M."/>
        </authorList>
    </citation>
    <scope>NUCLEOTIDE SEQUENCE</scope>
    <source>
        <strain evidence="13">KACC 17527</strain>
    </source>
</reference>
<evidence type="ECO:0000313" key="14">
    <source>
        <dbReference type="Proteomes" id="UP000630528"/>
    </source>
</evidence>
<evidence type="ECO:0000313" key="13">
    <source>
        <dbReference type="EMBL" id="MBK6006520.1"/>
    </source>
</evidence>
<dbReference type="InterPro" id="IPR027417">
    <property type="entry name" value="P-loop_NTPase"/>
</dbReference>
<keyword evidence="2 10" id="KW-0378">Hydrolase</keyword>
<keyword evidence="5" id="KW-0413">Isomerase</keyword>
<evidence type="ECO:0000256" key="2">
    <source>
        <dbReference type="ARBA" id="ARBA00022801"/>
    </source>
</evidence>
<dbReference type="Pfam" id="PF13361">
    <property type="entry name" value="UvrD_C"/>
    <property type="match status" value="2"/>
</dbReference>
<dbReference type="PROSITE" id="PS51198">
    <property type="entry name" value="UVRD_HELICASE_ATP_BIND"/>
    <property type="match status" value="1"/>
</dbReference>
<evidence type="ECO:0000256" key="3">
    <source>
        <dbReference type="ARBA" id="ARBA00022806"/>
    </source>
</evidence>
<dbReference type="PROSITE" id="PS51217">
    <property type="entry name" value="UVRD_HELICASE_CTER"/>
    <property type="match status" value="1"/>
</dbReference>
<proteinExistence type="predicted"/>
<comment type="caution">
    <text evidence="13">The sequence shown here is derived from an EMBL/GenBank/DDBJ whole genome shotgun (WGS) entry which is preliminary data.</text>
</comment>
<dbReference type="InterPro" id="IPR038726">
    <property type="entry name" value="PDDEXK_AddAB-type"/>
</dbReference>
<dbReference type="GO" id="GO:0043138">
    <property type="term" value="F:3'-5' DNA helicase activity"/>
    <property type="evidence" value="ECO:0007669"/>
    <property type="project" value="UniProtKB-EC"/>
</dbReference>
<evidence type="ECO:0000256" key="9">
    <source>
        <dbReference type="ARBA" id="ARBA00048988"/>
    </source>
</evidence>
<dbReference type="AlphaFoldDB" id="A0A934TTA4"/>